<keyword evidence="1" id="KW-0677">Repeat</keyword>
<dbReference type="PANTHER" id="PTHR15140">
    <property type="entry name" value="TUBULIN-SPECIFIC CHAPERONE E"/>
    <property type="match status" value="1"/>
</dbReference>
<proteinExistence type="predicted"/>
<sequence length="212" mass="24797">MENIWAESNFPEDFEIQVDRLIQLWVAEGIVFSEEEDGNEGSIAEDLAERYLMELVERLNKKIFSVFFISQMHLRYPQYEGYIEFLYPILCGYNTLKVQIFGHFCPSVKSGMKKMFCSTHGFRKLESLILCVLYNLEEWEVEDGAMPCLRQVEIRACGGLKMFPNGLRYITTLQELKIESMPKMFIDKLVEGGEDFGKVRHVPSRIFKDIFE</sequence>
<name>A0ABR2RU48_9ROSI</name>
<dbReference type="InterPro" id="IPR058922">
    <property type="entry name" value="WHD_DRP"/>
</dbReference>
<keyword evidence="4" id="KW-1185">Reference proteome</keyword>
<evidence type="ECO:0000313" key="4">
    <source>
        <dbReference type="Proteomes" id="UP001396334"/>
    </source>
</evidence>
<organism evidence="3 4">
    <name type="scientific">Hibiscus sabdariffa</name>
    <name type="common">roselle</name>
    <dbReference type="NCBI Taxonomy" id="183260"/>
    <lineage>
        <taxon>Eukaryota</taxon>
        <taxon>Viridiplantae</taxon>
        <taxon>Streptophyta</taxon>
        <taxon>Embryophyta</taxon>
        <taxon>Tracheophyta</taxon>
        <taxon>Spermatophyta</taxon>
        <taxon>Magnoliopsida</taxon>
        <taxon>eudicotyledons</taxon>
        <taxon>Gunneridae</taxon>
        <taxon>Pentapetalae</taxon>
        <taxon>rosids</taxon>
        <taxon>malvids</taxon>
        <taxon>Malvales</taxon>
        <taxon>Malvaceae</taxon>
        <taxon>Malvoideae</taxon>
        <taxon>Hibiscus</taxon>
    </lineage>
</organism>
<dbReference type="Pfam" id="PF23559">
    <property type="entry name" value="WHD_DRP"/>
    <property type="match status" value="1"/>
</dbReference>
<feature type="domain" description="Disease resistance protein winged helix" evidence="2">
    <location>
        <begin position="10"/>
        <end position="58"/>
    </location>
</feature>
<gene>
    <name evidence="3" type="ORF">V6N11_078993</name>
</gene>
<dbReference type="Gene3D" id="3.80.10.10">
    <property type="entry name" value="Ribonuclease Inhibitor"/>
    <property type="match status" value="1"/>
</dbReference>
<evidence type="ECO:0000256" key="1">
    <source>
        <dbReference type="ARBA" id="ARBA00022737"/>
    </source>
</evidence>
<dbReference type="InterPro" id="IPR032675">
    <property type="entry name" value="LRR_dom_sf"/>
</dbReference>
<dbReference type="EMBL" id="JBBPBN010000020">
    <property type="protein sequence ID" value="KAK9016497.1"/>
    <property type="molecule type" value="Genomic_DNA"/>
</dbReference>
<protein>
    <recommendedName>
        <fullName evidence="2">Disease resistance protein winged helix domain-containing protein</fullName>
    </recommendedName>
</protein>
<dbReference type="PANTHER" id="PTHR15140:SF37">
    <property type="entry name" value="UBIQUITIN-LIKE DOMAIN-CONTAINING PROTEIN"/>
    <property type="match status" value="1"/>
</dbReference>
<evidence type="ECO:0000313" key="3">
    <source>
        <dbReference type="EMBL" id="KAK9016497.1"/>
    </source>
</evidence>
<reference evidence="3 4" key="1">
    <citation type="journal article" date="2024" name="G3 (Bethesda)">
        <title>Genome assembly of Hibiscus sabdariffa L. provides insights into metabolisms of medicinal natural products.</title>
        <authorList>
            <person name="Kim T."/>
        </authorList>
    </citation>
    <scope>NUCLEOTIDE SEQUENCE [LARGE SCALE GENOMIC DNA]</scope>
    <source>
        <strain evidence="3">TK-2024</strain>
        <tissue evidence="3">Old leaves</tissue>
    </source>
</reference>
<accession>A0ABR2RU48</accession>
<dbReference type="Proteomes" id="UP001396334">
    <property type="component" value="Unassembled WGS sequence"/>
</dbReference>
<evidence type="ECO:0000259" key="2">
    <source>
        <dbReference type="Pfam" id="PF23559"/>
    </source>
</evidence>
<comment type="caution">
    <text evidence="3">The sequence shown here is derived from an EMBL/GenBank/DDBJ whole genome shotgun (WGS) entry which is preliminary data.</text>
</comment>